<dbReference type="PANTHER" id="PTHR34380:SF1">
    <property type="entry name" value="OS01G0221300 PROTEIN"/>
    <property type="match status" value="1"/>
</dbReference>
<accession>A0A1D1YRR6</accession>
<feature type="compositionally biased region" description="Acidic residues" evidence="2">
    <location>
        <begin position="527"/>
        <end position="540"/>
    </location>
</feature>
<gene>
    <name evidence="3" type="primary">PF13_0198_30</name>
    <name evidence="3" type="ORF">g.54692</name>
</gene>
<sequence length="679" mass="75939">SLSLSICSGPSSKWVPWPAMNGPRVPNAAPAAMEEATIPELVSSLRSSFRKTDFEGVEKILVERERVLVERVDSVAAAAGRDFSEALTLKEAESVELEAKCEALRGEMAGLRSRSAHLEERVKKAEDGLRVLSAEQEKREREARDAADGEVEKYKNLCRKLEEQVLRVEEERKALSLRERMALGSVEETKKRERDNRDKILELQVENKNLECARKRAEAEATDWKKKYGELEAISLRLFEENLNLKAKVEKVSQKIGCENGSNVPNKATTDDIREDVKNRQFPKLEVDSSDREVGDAVRSGVKPVSMSVIEIFDSEDEMDVKDCDRLKQNVARTVCTEGDKGTEKFSNNLCLDLRNDGAVLADRMGSRENVVPTSTPRRKRTSRVIMSDSESAEDESKSSKEEAKRKKIKETESLSSPRNCSPANSSGDDGLEELTTPSRRRLVPLSQRREVKDKRGQVSPRDSATPTLRSSCRNNVVTRSNGNAFRKLQCPGNEFVQGHEIQGDEEPVESDSEGESLGGFIVNESNDSDNESSDDDALEQETSSDSSIDNVFAKIRREKGGVKWEYEADMLASFGKDPVICMKAVCALYRQQTADEQSVKEALLTNNRGFSKFDAKRGSSTAVFLTGGNPEGPLTKSVKDLQKHDPEGVEYCHKLATHYSKQLFMIYQSKEDPYFLPR</sequence>
<feature type="compositionally biased region" description="Polar residues" evidence="2">
    <location>
        <begin position="461"/>
        <end position="477"/>
    </location>
</feature>
<protein>
    <submittedName>
        <fullName evidence="3">Reticulocyte-binding protein 2 a</fullName>
    </submittedName>
</protein>
<evidence type="ECO:0000313" key="3">
    <source>
        <dbReference type="EMBL" id="JAT57302.1"/>
    </source>
</evidence>
<feature type="compositionally biased region" description="Polar residues" evidence="2">
    <location>
        <begin position="414"/>
        <end position="428"/>
    </location>
</feature>
<feature type="region of interest" description="Disordered" evidence="2">
    <location>
        <begin position="503"/>
        <end position="547"/>
    </location>
</feature>
<reference evidence="3" key="1">
    <citation type="submission" date="2015-07" db="EMBL/GenBank/DDBJ databases">
        <title>Transcriptome Assembly of Anthurium amnicola.</title>
        <authorList>
            <person name="Suzuki J."/>
        </authorList>
    </citation>
    <scope>NUCLEOTIDE SEQUENCE</scope>
</reference>
<dbReference type="EMBL" id="GDJX01010634">
    <property type="protein sequence ID" value="JAT57302.1"/>
    <property type="molecule type" value="Transcribed_RNA"/>
</dbReference>
<organism evidence="3">
    <name type="scientific">Anthurium amnicola</name>
    <dbReference type="NCBI Taxonomy" id="1678845"/>
    <lineage>
        <taxon>Eukaryota</taxon>
        <taxon>Viridiplantae</taxon>
        <taxon>Streptophyta</taxon>
        <taxon>Embryophyta</taxon>
        <taxon>Tracheophyta</taxon>
        <taxon>Spermatophyta</taxon>
        <taxon>Magnoliopsida</taxon>
        <taxon>Liliopsida</taxon>
        <taxon>Araceae</taxon>
        <taxon>Pothoideae</taxon>
        <taxon>Potheae</taxon>
        <taxon>Anthurium</taxon>
    </lineage>
</organism>
<evidence type="ECO:0000256" key="2">
    <source>
        <dbReference type="SAM" id="MobiDB-lite"/>
    </source>
</evidence>
<feature type="compositionally biased region" description="Basic and acidic residues" evidence="2">
    <location>
        <begin position="448"/>
        <end position="457"/>
    </location>
</feature>
<name>A0A1D1YRR6_9ARAE</name>
<feature type="compositionally biased region" description="Basic and acidic residues" evidence="2">
    <location>
        <begin position="395"/>
        <end position="413"/>
    </location>
</feature>
<feature type="non-terminal residue" evidence="3">
    <location>
        <position position="1"/>
    </location>
</feature>
<feature type="coiled-coil region" evidence="1">
    <location>
        <begin position="87"/>
        <end position="234"/>
    </location>
</feature>
<dbReference type="AlphaFoldDB" id="A0A1D1YRR6"/>
<dbReference type="PANTHER" id="PTHR34380">
    <property type="entry name" value="BNAA03G12380D PROTEIN"/>
    <property type="match status" value="1"/>
</dbReference>
<feature type="compositionally biased region" description="Acidic residues" evidence="2">
    <location>
        <begin position="504"/>
        <end position="515"/>
    </location>
</feature>
<evidence type="ECO:0000256" key="1">
    <source>
        <dbReference type="SAM" id="Coils"/>
    </source>
</evidence>
<keyword evidence="1" id="KW-0175">Coiled coil</keyword>
<proteinExistence type="predicted"/>
<feature type="region of interest" description="Disordered" evidence="2">
    <location>
        <begin position="365"/>
        <end position="477"/>
    </location>
</feature>